<comment type="caution">
    <text evidence="2">The sequence shown here is derived from an EMBL/GenBank/DDBJ whole genome shotgun (WGS) entry which is preliminary data.</text>
</comment>
<accession>A0A2B7X466</accession>
<proteinExistence type="predicted"/>
<dbReference type="PANTHER" id="PTHR36419:SF1">
    <property type="entry name" value="RHO1 GEF LOCALIZING PROTEIN 1"/>
    <property type="match status" value="1"/>
</dbReference>
<dbReference type="GO" id="GO:0000917">
    <property type="term" value="P:division septum assembly"/>
    <property type="evidence" value="ECO:0007669"/>
    <property type="project" value="TreeGrafter"/>
</dbReference>
<sequence length="400" mass="44334">MAAFVRVSGPPNGHFLVGYPGIAATLPRIEGKVEIRPSAGISAPVNIAMVTICLQRRETIHPSADSVTKRHLAAPRKEITEIVGREMLLFRCAVGREHEEIIAMDLPFVLFIPYDKHGQNSLRQVPASLQLPSRTAETYYELVVMVQQGPSEQRKYAFPVPISRYDTLSSFGLFKQPRSLEKVSDHLVTMGISVPRTSFGPLDPISVSIKLSPNPDWMNKARRVTIHKISISVDEEIIYNHEGDEPQRKSKSLTKRIESVNMKLPEAGYITNLGLIFPSRDLRDAEGILPRGKPAFPMYAVNGFTTTATLYKIEYYLTVKAHLTSARDIVLRQPIVVCPFDHAACVQEIDAITAASTSAANINPDNPMLPLPTIIRVRDPQALKYLGVAIVGNVKKPVIE</sequence>
<dbReference type="PANTHER" id="PTHR36419">
    <property type="entry name" value="ARRESTIN FAMILY PROTEIN 1"/>
    <property type="match status" value="1"/>
</dbReference>
<gene>
    <name evidence="2" type="ORF">GX51_04042</name>
</gene>
<dbReference type="Proteomes" id="UP000224080">
    <property type="component" value="Unassembled WGS sequence"/>
</dbReference>
<dbReference type="STRING" id="2060905.A0A2B7X466"/>
<dbReference type="AlphaFoldDB" id="A0A2B7X466"/>
<protein>
    <recommendedName>
        <fullName evidence="1">Arrestin C-terminal-like domain-containing protein</fullName>
    </recommendedName>
</protein>
<dbReference type="GO" id="GO:0000935">
    <property type="term" value="C:division septum"/>
    <property type="evidence" value="ECO:0007669"/>
    <property type="project" value="TreeGrafter"/>
</dbReference>
<reference evidence="2 3" key="1">
    <citation type="submission" date="2017-10" db="EMBL/GenBank/DDBJ databases">
        <title>Comparative genomics in systemic dimorphic fungi from Ajellomycetaceae.</title>
        <authorList>
            <person name="Munoz J.F."/>
            <person name="Mcewen J.G."/>
            <person name="Clay O.K."/>
            <person name="Cuomo C.A."/>
        </authorList>
    </citation>
    <scope>NUCLEOTIDE SEQUENCE [LARGE SCALE GENOMIC DNA]</scope>
    <source>
        <strain evidence="2 3">UAMH130</strain>
    </source>
</reference>
<evidence type="ECO:0000259" key="1">
    <source>
        <dbReference type="SMART" id="SM01017"/>
    </source>
</evidence>
<name>A0A2B7X466_9EURO</name>
<organism evidence="2 3">
    <name type="scientific">Blastomyces parvus</name>
    <dbReference type="NCBI Taxonomy" id="2060905"/>
    <lineage>
        <taxon>Eukaryota</taxon>
        <taxon>Fungi</taxon>
        <taxon>Dikarya</taxon>
        <taxon>Ascomycota</taxon>
        <taxon>Pezizomycotina</taxon>
        <taxon>Eurotiomycetes</taxon>
        <taxon>Eurotiomycetidae</taxon>
        <taxon>Onygenales</taxon>
        <taxon>Ajellomycetaceae</taxon>
        <taxon>Blastomyces</taxon>
    </lineage>
</organism>
<dbReference type="Pfam" id="PF02752">
    <property type="entry name" value="Arrestin_C"/>
    <property type="match status" value="1"/>
</dbReference>
<dbReference type="InterPro" id="IPR053060">
    <property type="entry name" value="Cytokinesis_Signaling_Reg"/>
</dbReference>
<evidence type="ECO:0000313" key="2">
    <source>
        <dbReference type="EMBL" id="PGH03468.1"/>
    </source>
</evidence>
<keyword evidence="3" id="KW-1185">Reference proteome</keyword>
<dbReference type="OrthoDB" id="4001642at2759"/>
<dbReference type="InterPro" id="IPR011022">
    <property type="entry name" value="Arrestin_C-like"/>
</dbReference>
<dbReference type="SMART" id="SM01017">
    <property type="entry name" value="Arrestin_C"/>
    <property type="match status" value="1"/>
</dbReference>
<dbReference type="EMBL" id="PDNC01000048">
    <property type="protein sequence ID" value="PGH03468.1"/>
    <property type="molecule type" value="Genomic_DNA"/>
</dbReference>
<evidence type="ECO:0000313" key="3">
    <source>
        <dbReference type="Proteomes" id="UP000224080"/>
    </source>
</evidence>
<feature type="domain" description="Arrestin C-terminal-like" evidence="1">
    <location>
        <begin position="184"/>
        <end position="340"/>
    </location>
</feature>